<feature type="domain" description="Phorbol-ester/DAG-type" evidence="18">
    <location>
        <begin position="167"/>
        <end position="217"/>
    </location>
</feature>
<evidence type="ECO:0000256" key="5">
    <source>
        <dbReference type="ARBA" id="ARBA00022679"/>
    </source>
</evidence>
<dbReference type="Pfam" id="PF00130">
    <property type="entry name" value="C1_1"/>
    <property type="match status" value="1"/>
</dbReference>
<dbReference type="PROSITE" id="PS00479">
    <property type="entry name" value="ZF_DAG_PE_1"/>
    <property type="match status" value="1"/>
</dbReference>
<dbReference type="Gene3D" id="1.10.510.10">
    <property type="entry name" value="Transferase(Phosphotransferase) domain 1"/>
    <property type="match status" value="1"/>
</dbReference>
<comment type="similarity">
    <text evidence="1">Belongs to the protein kinase superfamily. AGC Ser/Thr protein kinase family. PKC subfamily.</text>
</comment>
<dbReference type="Pfam" id="PF00564">
    <property type="entry name" value="PB1"/>
    <property type="match status" value="1"/>
</dbReference>
<evidence type="ECO:0000256" key="8">
    <source>
        <dbReference type="ARBA" id="ARBA00022771"/>
    </source>
</evidence>
<dbReference type="FunFam" id="3.30.200.20:FF:000070">
    <property type="entry name" value="Protein kinase C"/>
    <property type="match status" value="1"/>
</dbReference>
<feature type="domain" description="AGC-kinase C-terminal" evidence="19">
    <location>
        <begin position="556"/>
        <end position="627"/>
    </location>
</feature>
<dbReference type="GO" id="GO:0008270">
    <property type="term" value="F:zinc ion binding"/>
    <property type="evidence" value="ECO:0007669"/>
    <property type="project" value="UniProtKB-KW"/>
</dbReference>
<dbReference type="InterPro" id="IPR000961">
    <property type="entry name" value="AGC-kinase_C"/>
</dbReference>
<dbReference type="InterPro" id="IPR008271">
    <property type="entry name" value="Ser/Thr_kinase_AS"/>
</dbReference>
<keyword evidence="3" id="KW-0723">Serine/threonine-protein kinase</keyword>
<sequence>MRRTPGQFLRPRGALYRERAALRPWEGVGRAAGMRLRTARKALPGEKDKPSPRGKSVHNQRDILITSLDSATTFEELCEEVREMCCLSRDHPLTLKWVDSEGDPCTVSSQMELEEAFRLSSQRRDEGLIIHVFPSIPEEPGLPCPGEDKSIYRRGARRWRKLYRANGHLFQAKRFNRGAYCGQCSERIWGLARQGYRCISCRLLVHKRCHGLVPLTCKRHMDSVMPSQEPAVDDSSDRVDLPSEDTDGIAYISSTRKHDGIKDDSEDLKPVIDGMDGIKISQGLGLQDFDLIRVIGRGSYAKVLLVRLKKSDQVYAMKVVKKELVHDDEDIDWVQTEKHVFEQASSNPFLVGLHSCFQTTSRLFLVIEYVNGGDLMFHMQRQRKLPEEHARFYAAEICIALNFLHERGIIYRDLKLDNVLLDADGHIKLTDYGMCKEGLGPGDTTSTFCGTPNYIAPEILRGEEYGFSVDWWALGVLMFEMMAGRSPFDIITDNPDMNTEDYLFQVILEKPIRIPRFLSVKASHVLKGFLNKDPKERLGCRPQTGFSDIKSHAFFRSIDWDLLGKKQALPPFQPQITDDYGLDNFDTQFTSEPVQLTPDDEDVIKRIDQSEFEGFEYINPLLLSTEESV</sequence>
<evidence type="ECO:0000313" key="21">
    <source>
        <dbReference type="Ensembl" id="ENSSSCP00035031846.1"/>
    </source>
</evidence>
<dbReference type="SMART" id="SM00109">
    <property type="entry name" value="C1"/>
    <property type="match status" value="1"/>
</dbReference>
<dbReference type="FunFam" id="3.10.20.90:FF:000071">
    <property type="entry name" value="Protein kinase C"/>
    <property type="match status" value="1"/>
</dbReference>
<dbReference type="PROSITE" id="PS00107">
    <property type="entry name" value="PROTEIN_KINASE_ATP"/>
    <property type="match status" value="1"/>
</dbReference>
<dbReference type="Gene3D" id="3.30.60.20">
    <property type="match status" value="1"/>
</dbReference>
<dbReference type="PROSITE" id="PS50011">
    <property type="entry name" value="PROTEIN_KINASE_DOM"/>
    <property type="match status" value="1"/>
</dbReference>
<feature type="domain" description="PB1" evidence="20">
    <location>
        <begin position="51"/>
        <end position="135"/>
    </location>
</feature>
<evidence type="ECO:0000256" key="9">
    <source>
        <dbReference type="ARBA" id="ARBA00022777"/>
    </source>
</evidence>
<keyword evidence="6" id="KW-0479">Metal-binding</keyword>
<comment type="catalytic activity">
    <reaction evidence="13">
        <text>L-seryl-[protein] + ATP = O-phospho-L-seryl-[protein] + ADP + H(+)</text>
        <dbReference type="Rhea" id="RHEA:17989"/>
        <dbReference type="Rhea" id="RHEA-COMP:9863"/>
        <dbReference type="Rhea" id="RHEA-COMP:11604"/>
        <dbReference type="ChEBI" id="CHEBI:15378"/>
        <dbReference type="ChEBI" id="CHEBI:29999"/>
        <dbReference type="ChEBI" id="CHEBI:30616"/>
        <dbReference type="ChEBI" id="CHEBI:83421"/>
        <dbReference type="ChEBI" id="CHEBI:456216"/>
        <dbReference type="EC" id="2.7.11.13"/>
    </reaction>
</comment>
<evidence type="ECO:0000259" key="18">
    <source>
        <dbReference type="PROSITE" id="PS50081"/>
    </source>
</evidence>
<dbReference type="PROSITE" id="PS00108">
    <property type="entry name" value="PROTEIN_KINASE_ST"/>
    <property type="match status" value="1"/>
</dbReference>
<dbReference type="EC" id="2.7.11.13" evidence="2"/>
<dbReference type="InterPro" id="IPR020454">
    <property type="entry name" value="DAG/PE-bd"/>
</dbReference>
<keyword evidence="11 15" id="KW-0067">ATP-binding</keyword>
<comment type="catalytic activity">
    <reaction evidence="12">
        <text>L-threonyl-[protein] + ATP = O-phospho-L-threonyl-[protein] + ADP + H(+)</text>
        <dbReference type="Rhea" id="RHEA:46608"/>
        <dbReference type="Rhea" id="RHEA-COMP:11060"/>
        <dbReference type="Rhea" id="RHEA-COMP:11605"/>
        <dbReference type="ChEBI" id="CHEBI:15378"/>
        <dbReference type="ChEBI" id="CHEBI:30013"/>
        <dbReference type="ChEBI" id="CHEBI:30616"/>
        <dbReference type="ChEBI" id="CHEBI:61977"/>
        <dbReference type="ChEBI" id="CHEBI:456216"/>
        <dbReference type="EC" id="2.7.11.13"/>
    </reaction>
</comment>
<dbReference type="Gene3D" id="3.30.200.20">
    <property type="entry name" value="Phosphorylase Kinase, domain 1"/>
    <property type="match status" value="1"/>
</dbReference>
<evidence type="ECO:0000256" key="2">
    <source>
        <dbReference type="ARBA" id="ARBA00012429"/>
    </source>
</evidence>
<dbReference type="GO" id="GO:0005524">
    <property type="term" value="F:ATP binding"/>
    <property type="evidence" value="ECO:0007669"/>
    <property type="project" value="UniProtKB-UniRule"/>
</dbReference>
<reference evidence="21" key="1">
    <citation type="submission" date="2025-05" db="UniProtKB">
        <authorList>
            <consortium name="Ensembl"/>
        </authorList>
    </citation>
    <scope>IDENTIFICATION</scope>
</reference>
<dbReference type="SUPFAM" id="SSF57889">
    <property type="entry name" value="Cysteine-rich domain"/>
    <property type="match status" value="1"/>
</dbReference>
<evidence type="ECO:0000256" key="3">
    <source>
        <dbReference type="ARBA" id="ARBA00022527"/>
    </source>
</evidence>
<evidence type="ECO:0000256" key="12">
    <source>
        <dbReference type="ARBA" id="ARBA00047272"/>
    </source>
</evidence>
<feature type="binding site" evidence="15">
    <location>
        <position position="318"/>
    </location>
    <ligand>
        <name>ATP</name>
        <dbReference type="ChEBI" id="CHEBI:30616"/>
    </ligand>
</feature>
<keyword evidence="10" id="KW-0862">Zinc</keyword>
<dbReference type="Pfam" id="PF00069">
    <property type="entry name" value="Pkinase"/>
    <property type="match status" value="1"/>
</dbReference>
<keyword evidence="7 15" id="KW-0547">Nucleotide-binding</keyword>
<dbReference type="InterPro" id="IPR000719">
    <property type="entry name" value="Prot_kinase_dom"/>
</dbReference>
<evidence type="ECO:0000256" key="7">
    <source>
        <dbReference type="ARBA" id="ARBA00022741"/>
    </source>
</evidence>
<dbReference type="PRINTS" id="PR00008">
    <property type="entry name" value="DAGPEDOMAIN"/>
</dbReference>
<evidence type="ECO:0000256" key="10">
    <source>
        <dbReference type="ARBA" id="ARBA00022833"/>
    </source>
</evidence>
<dbReference type="PROSITE" id="PS51745">
    <property type="entry name" value="PB1"/>
    <property type="match status" value="1"/>
</dbReference>
<dbReference type="Pfam" id="PF00433">
    <property type="entry name" value="Pkinase_C"/>
    <property type="match status" value="1"/>
</dbReference>
<dbReference type="InterPro" id="IPR053793">
    <property type="entry name" value="PB1-like"/>
</dbReference>
<dbReference type="SMART" id="SM00666">
    <property type="entry name" value="PB1"/>
    <property type="match status" value="1"/>
</dbReference>
<dbReference type="PIRSF" id="PIRSF000554">
    <property type="entry name" value="PKC_zeta"/>
    <property type="match status" value="1"/>
</dbReference>
<evidence type="ECO:0000259" key="20">
    <source>
        <dbReference type="PROSITE" id="PS51745"/>
    </source>
</evidence>
<organism evidence="21 22">
    <name type="scientific">Sus scrofa</name>
    <name type="common">Pig</name>
    <dbReference type="NCBI Taxonomy" id="9823"/>
    <lineage>
        <taxon>Eukaryota</taxon>
        <taxon>Metazoa</taxon>
        <taxon>Chordata</taxon>
        <taxon>Craniata</taxon>
        <taxon>Vertebrata</taxon>
        <taxon>Euteleostomi</taxon>
        <taxon>Mammalia</taxon>
        <taxon>Eutheria</taxon>
        <taxon>Laurasiatheria</taxon>
        <taxon>Artiodactyla</taxon>
        <taxon>Suina</taxon>
        <taxon>Suidae</taxon>
        <taxon>Sus</taxon>
    </lineage>
</organism>
<feature type="binding site" evidence="16">
    <location>
        <position position="322"/>
    </location>
    <ligand>
        <name>ATP</name>
        <dbReference type="ChEBI" id="CHEBI:30616"/>
    </ligand>
</feature>
<dbReference type="Gene3D" id="3.10.20.90">
    <property type="entry name" value="Phosphatidylinositol 3-kinase Catalytic Subunit, Chain A, domain 1"/>
    <property type="match status" value="1"/>
</dbReference>
<dbReference type="InterPro" id="IPR011009">
    <property type="entry name" value="Kinase-like_dom_sf"/>
</dbReference>
<evidence type="ECO:0000313" key="22">
    <source>
        <dbReference type="Proteomes" id="UP000694720"/>
    </source>
</evidence>
<dbReference type="Ensembl" id="ENSSSCT00055004461.1">
    <property type="protein sequence ID" value="ENSSSCP00055003438.1"/>
    <property type="gene ID" value="ENSSSCG00055002325.1"/>
</dbReference>
<dbReference type="Proteomes" id="UP000694724">
    <property type="component" value="Unplaced"/>
</dbReference>
<dbReference type="InterPro" id="IPR000270">
    <property type="entry name" value="PB1_dom"/>
</dbReference>
<feature type="binding site" evidence="15">
    <location>
        <begin position="295"/>
        <end position="303"/>
    </location>
    <ligand>
        <name>ATP</name>
        <dbReference type="ChEBI" id="CHEBI:30616"/>
    </ligand>
</feature>
<dbReference type="InterPro" id="IPR002219">
    <property type="entry name" value="PKC_DAG/PE"/>
</dbReference>
<name>A0A8D1AKY2_PIG</name>
<gene>
    <name evidence="21" type="primary">PRKCZ</name>
</gene>
<proteinExistence type="inferred from homology"/>
<accession>A0A8D1AKY2</accession>
<evidence type="ECO:0000256" key="14">
    <source>
        <dbReference type="PIRSR" id="PIRSR000554-1"/>
    </source>
</evidence>
<feature type="active site" description="Proton acceptor" evidence="14">
    <location>
        <position position="413"/>
    </location>
</feature>
<keyword evidence="9" id="KW-0418">Kinase</keyword>
<evidence type="ECO:0000256" key="11">
    <source>
        <dbReference type="ARBA" id="ARBA00022840"/>
    </source>
</evidence>
<dbReference type="InterPro" id="IPR017892">
    <property type="entry name" value="Pkinase_C"/>
</dbReference>
<keyword evidence="4" id="KW-0597">Phosphoprotein</keyword>
<evidence type="ECO:0000256" key="16">
    <source>
        <dbReference type="PROSITE-ProRule" id="PRU10141"/>
    </source>
</evidence>
<dbReference type="FunFam" id="1.10.510.10:FF:000048">
    <property type="entry name" value="Protein kinase C"/>
    <property type="match status" value="1"/>
</dbReference>
<feature type="domain" description="Protein kinase" evidence="17">
    <location>
        <begin position="289"/>
        <end position="555"/>
    </location>
</feature>
<dbReference type="Proteomes" id="UP000694727">
    <property type="component" value="Unplaced"/>
</dbReference>
<evidence type="ECO:0000259" key="17">
    <source>
        <dbReference type="PROSITE" id="PS50011"/>
    </source>
</evidence>
<dbReference type="FunFam" id="3.30.60.20:FF:000012">
    <property type="entry name" value="Protein kinase C"/>
    <property type="match status" value="1"/>
</dbReference>
<dbReference type="AlphaFoldDB" id="A0A8D1AKY2"/>
<evidence type="ECO:0000256" key="15">
    <source>
        <dbReference type="PIRSR" id="PIRSR000554-2"/>
    </source>
</evidence>
<dbReference type="PROSITE" id="PS51285">
    <property type="entry name" value="AGC_KINASE_CTER"/>
    <property type="match status" value="1"/>
</dbReference>
<dbReference type="InterPro" id="IPR012233">
    <property type="entry name" value="PKC"/>
</dbReference>
<dbReference type="SUPFAM" id="SSF54277">
    <property type="entry name" value="CAD &amp; PB1 domains"/>
    <property type="match status" value="1"/>
</dbReference>
<dbReference type="Ensembl" id="ENSSSCT00025074753.1">
    <property type="protein sequence ID" value="ENSSSCP00025032405.1"/>
    <property type="gene ID" value="ENSSSCG00025053972.1"/>
</dbReference>
<evidence type="ECO:0000256" key="4">
    <source>
        <dbReference type="ARBA" id="ARBA00022553"/>
    </source>
</evidence>
<evidence type="ECO:0000259" key="19">
    <source>
        <dbReference type="PROSITE" id="PS51285"/>
    </source>
</evidence>
<dbReference type="SUPFAM" id="SSF56112">
    <property type="entry name" value="Protein kinase-like (PK-like)"/>
    <property type="match status" value="1"/>
</dbReference>
<dbReference type="PROSITE" id="PS50081">
    <property type="entry name" value="ZF_DAG_PE_2"/>
    <property type="match status" value="1"/>
</dbReference>
<evidence type="ECO:0000256" key="1">
    <source>
        <dbReference type="ARBA" id="ARBA00005490"/>
    </source>
</evidence>
<dbReference type="GO" id="GO:0004697">
    <property type="term" value="F:diacylglycerol-dependent serine/threonine kinase activity"/>
    <property type="evidence" value="ECO:0007669"/>
    <property type="project" value="UniProtKB-EC"/>
</dbReference>
<evidence type="ECO:0000256" key="6">
    <source>
        <dbReference type="ARBA" id="ARBA00022723"/>
    </source>
</evidence>
<dbReference type="Ensembl" id="ENSSSCT00035077759.1">
    <property type="protein sequence ID" value="ENSSSCP00035031846.1"/>
    <property type="gene ID" value="ENSSSCG00035058092.1"/>
</dbReference>
<dbReference type="InterPro" id="IPR046349">
    <property type="entry name" value="C1-like_sf"/>
</dbReference>
<dbReference type="SMART" id="SM00133">
    <property type="entry name" value="S_TK_X"/>
    <property type="match status" value="1"/>
</dbReference>
<keyword evidence="8" id="KW-0863">Zinc-finger</keyword>
<dbReference type="SMART" id="SM00220">
    <property type="entry name" value="S_TKc"/>
    <property type="match status" value="1"/>
</dbReference>
<dbReference type="PANTHER" id="PTHR24351">
    <property type="entry name" value="RIBOSOMAL PROTEIN S6 KINASE"/>
    <property type="match status" value="1"/>
</dbReference>
<keyword evidence="5" id="KW-0808">Transferase</keyword>
<dbReference type="InterPro" id="IPR017441">
    <property type="entry name" value="Protein_kinase_ATP_BS"/>
</dbReference>
<evidence type="ECO:0000256" key="13">
    <source>
        <dbReference type="ARBA" id="ARBA00047470"/>
    </source>
</evidence>
<protein>
    <recommendedName>
        <fullName evidence="2">protein kinase C</fullName>
        <ecNumber evidence="2">2.7.11.13</ecNumber>
    </recommendedName>
</protein>
<dbReference type="Proteomes" id="UP000694720">
    <property type="component" value="Unplaced"/>
</dbReference>